<proteinExistence type="predicted"/>
<dbReference type="EMBL" id="CACVBM020000011">
    <property type="protein sequence ID" value="CAA7012918.1"/>
    <property type="molecule type" value="Genomic_DNA"/>
</dbReference>
<dbReference type="InterPro" id="IPR036047">
    <property type="entry name" value="F-box-like_dom_sf"/>
</dbReference>
<organism evidence="2 3">
    <name type="scientific">Microthlaspi erraticum</name>
    <dbReference type="NCBI Taxonomy" id="1685480"/>
    <lineage>
        <taxon>Eukaryota</taxon>
        <taxon>Viridiplantae</taxon>
        <taxon>Streptophyta</taxon>
        <taxon>Embryophyta</taxon>
        <taxon>Tracheophyta</taxon>
        <taxon>Spermatophyta</taxon>
        <taxon>Magnoliopsida</taxon>
        <taxon>eudicotyledons</taxon>
        <taxon>Gunneridae</taxon>
        <taxon>Pentapetalae</taxon>
        <taxon>rosids</taxon>
        <taxon>malvids</taxon>
        <taxon>Brassicales</taxon>
        <taxon>Brassicaceae</taxon>
        <taxon>Coluteocarpeae</taxon>
        <taxon>Microthlaspi</taxon>
    </lineage>
</organism>
<dbReference type="InterPro" id="IPR057499">
    <property type="entry name" value="Kelch_FKB95"/>
</dbReference>
<dbReference type="CDD" id="cd22152">
    <property type="entry name" value="F-box_AtAFR-like"/>
    <property type="match status" value="1"/>
</dbReference>
<dbReference type="Pfam" id="PF25210">
    <property type="entry name" value="Kelch_FKB95"/>
    <property type="match status" value="2"/>
</dbReference>
<dbReference type="SUPFAM" id="SSF81383">
    <property type="entry name" value="F-box domain"/>
    <property type="match status" value="1"/>
</dbReference>
<dbReference type="SMART" id="SM00256">
    <property type="entry name" value="FBOX"/>
    <property type="match status" value="1"/>
</dbReference>
<dbReference type="AlphaFoldDB" id="A0A6D2HGX5"/>
<comment type="caution">
    <text evidence="2">The sequence shown here is derived from an EMBL/GenBank/DDBJ whole genome shotgun (WGS) entry which is preliminary data.</text>
</comment>
<evidence type="ECO:0000313" key="3">
    <source>
        <dbReference type="Proteomes" id="UP000467841"/>
    </source>
</evidence>
<dbReference type="InterPro" id="IPR001810">
    <property type="entry name" value="F-box_dom"/>
</dbReference>
<dbReference type="SUPFAM" id="SSF117281">
    <property type="entry name" value="Kelch motif"/>
    <property type="match status" value="1"/>
</dbReference>
<dbReference type="Gene3D" id="2.120.10.80">
    <property type="entry name" value="Kelch-type beta propeller"/>
    <property type="match status" value="1"/>
</dbReference>
<reference evidence="2" key="1">
    <citation type="submission" date="2020-01" db="EMBL/GenBank/DDBJ databases">
        <authorList>
            <person name="Mishra B."/>
        </authorList>
    </citation>
    <scope>NUCLEOTIDE SEQUENCE [LARGE SCALE GENOMIC DNA]</scope>
</reference>
<protein>
    <recommendedName>
        <fullName evidence="1">F-box domain-containing protein</fullName>
    </recommendedName>
</protein>
<dbReference type="PANTHER" id="PTHR24414">
    <property type="entry name" value="F-BOX/KELCH-REPEAT PROTEIN SKIP4"/>
    <property type="match status" value="1"/>
</dbReference>
<dbReference type="PANTHER" id="PTHR24414:SF108">
    <property type="entry name" value="F-BOX DOMAIN-CONTAINING PROTEIN"/>
    <property type="match status" value="1"/>
</dbReference>
<dbReference type="InterPro" id="IPR050354">
    <property type="entry name" value="F-box/kelch-repeat_ARATH"/>
</dbReference>
<dbReference type="Proteomes" id="UP000467841">
    <property type="component" value="Unassembled WGS sequence"/>
</dbReference>
<feature type="domain" description="F-box" evidence="1">
    <location>
        <begin position="18"/>
        <end position="58"/>
    </location>
</feature>
<accession>A0A6D2HGX5</accession>
<dbReference type="InterPro" id="IPR015915">
    <property type="entry name" value="Kelch-typ_b-propeller"/>
</dbReference>
<keyword evidence="3" id="KW-1185">Reference proteome</keyword>
<dbReference type="OrthoDB" id="45365at2759"/>
<evidence type="ECO:0000313" key="2">
    <source>
        <dbReference type="EMBL" id="CAA7012918.1"/>
    </source>
</evidence>
<dbReference type="Pfam" id="PF00646">
    <property type="entry name" value="F-box"/>
    <property type="match status" value="1"/>
</dbReference>
<evidence type="ECO:0000259" key="1">
    <source>
        <dbReference type="SMART" id="SM00256"/>
    </source>
</evidence>
<gene>
    <name evidence="2" type="ORF">MERR_LOCUS152</name>
</gene>
<name>A0A6D2HGX5_9BRAS</name>
<sequence length="331" mass="37806">MMEEPSPKLQRFTQNPSLPDDLLMSCVTRMSRLYYPTLSLVSKSFRSLLASPELYKARSILGHTESCVYVSLQSSSECRLYTLCRKPDQTLTNKEKKKQKRKKYKKSSGYVLVRVPILHYPRQVSPVLVAVGSDIYKIGNRSSYNNDPSSSVSVLDCRFHTWQEAPSMRLEYTSLSASVVDRKIYVTGSHKDSLKGSSEESRWELTEPGLGHALFSDRSCCLIDNVLYSASQGRLGWYDTMINVWRPLIGLIGLPKLFPHCYSVRLADCGGKMAVFWEQIFSSSFEKMICCAEISLERRNYFDIWGEVEWVDHVLTVPLWYDLVQVLAATV</sequence>